<proteinExistence type="predicted"/>
<gene>
    <name evidence="1" type="ORF">J2W56_006735</name>
</gene>
<accession>A0ABU1XRF9</accession>
<name>A0ABU1XRF9_9NOCA</name>
<keyword evidence="2" id="KW-1185">Reference proteome</keyword>
<dbReference type="EMBL" id="JAVDWW010000016">
    <property type="protein sequence ID" value="MDR7172969.1"/>
    <property type="molecule type" value="Genomic_DNA"/>
</dbReference>
<dbReference type="Proteomes" id="UP001251217">
    <property type="component" value="Unassembled WGS sequence"/>
</dbReference>
<protein>
    <submittedName>
        <fullName evidence="1">Uncharacterized protein</fullName>
    </submittedName>
</protein>
<evidence type="ECO:0000313" key="1">
    <source>
        <dbReference type="EMBL" id="MDR7172969.1"/>
    </source>
</evidence>
<sequence length="34" mass="3637">MNLLAGDLMLLLLDRGVGGGDILTGMRPPVSRRE</sequence>
<organism evidence="1 2">
    <name type="scientific">Nocardia kruczakiae</name>
    <dbReference type="NCBI Taxonomy" id="261477"/>
    <lineage>
        <taxon>Bacteria</taxon>
        <taxon>Bacillati</taxon>
        <taxon>Actinomycetota</taxon>
        <taxon>Actinomycetes</taxon>
        <taxon>Mycobacteriales</taxon>
        <taxon>Nocardiaceae</taxon>
        <taxon>Nocardia</taxon>
    </lineage>
</organism>
<evidence type="ECO:0000313" key="2">
    <source>
        <dbReference type="Proteomes" id="UP001251217"/>
    </source>
</evidence>
<reference evidence="1 2" key="1">
    <citation type="submission" date="2023-07" db="EMBL/GenBank/DDBJ databases">
        <title>Sorghum-associated microbial communities from plants grown in Nebraska, USA.</title>
        <authorList>
            <person name="Schachtman D."/>
        </authorList>
    </citation>
    <scope>NUCLEOTIDE SEQUENCE [LARGE SCALE GENOMIC DNA]</scope>
    <source>
        <strain evidence="1 2">4272</strain>
    </source>
</reference>
<comment type="caution">
    <text evidence="1">The sequence shown here is derived from an EMBL/GenBank/DDBJ whole genome shotgun (WGS) entry which is preliminary data.</text>
</comment>